<keyword evidence="3" id="KW-1185">Reference proteome</keyword>
<dbReference type="Proteomes" id="UP000749559">
    <property type="component" value="Unassembled WGS sequence"/>
</dbReference>
<feature type="region of interest" description="Disordered" evidence="1">
    <location>
        <begin position="1"/>
        <end position="43"/>
    </location>
</feature>
<feature type="non-terminal residue" evidence="2">
    <location>
        <position position="1"/>
    </location>
</feature>
<evidence type="ECO:0000313" key="3">
    <source>
        <dbReference type="Proteomes" id="UP000749559"/>
    </source>
</evidence>
<feature type="compositionally biased region" description="Polar residues" evidence="1">
    <location>
        <begin position="1"/>
        <end position="23"/>
    </location>
</feature>
<accession>A0A8J1XKI1</accession>
<evidence type="ECO:0000256" key="1">
    <source>
        <dbReference type="SAM" id="MobiDB-lite"/>
    </source>
</evidence>
<sequence length="197" mass="21959">MMTEQGQNARSMKQPVSSESESASEGHYNHEANLPKPPSATYSVLQEPDLAGTYQYTFLSQGTSNYQQENADDIIESDQEMYTNADYSMQDYANADDLTMHSAPYDNIDANSDAIAHTDAVLREKINGEIEAFQSALHNLLSERNLHLYQLIRPSDSGTQHVLDEDITFLENTSDDKNTTGSSGQNSQQTDHSYMFG</sequence>
<feature type="region of interest" description="Disordered" evidence="1">
    <location>
        <begin position="172"/>
        <end position="197"/>
    </location>
</feature>
<protein>
    <submittedName>
        <fullName evidence="2">Uncharacterized protein</fullName>
    </submittedName>
</protein>
<comment type="caution">
    <text evidence="2">The sequence shown here is derived from an EMBL/GenBank/DDBJ whole genome shotgun (WGS) entry which is preliminary data.</text>
</comment>
<reference evidence="2" key="1">
    <citation type="submission" date="2022-03" db="EMBL/GenBank/DDBJ databases">
        <authorList>
            <person name="Martin C."/>
        </authorList>
    </citation>
    <scope>NUCLEOTIDE SEQUENCE</scope>
</reference>
<proteinExistence type="predicted"/>
<evidence type="ECO:0000313" key="2">
    <source>
        <dbReference type="EMBL" id="CAH1798364.1"/>
    </source>
</evidence>
<organism evidence="2 3">
    <name type="scientific">Owenia fusiformis</name>
    <name type="common">Polychaete worm</name>
    <dbReference type="NCBI Taxonomy" id="6347"/>
    <lineage>
        <taxon>Eukaryota</taxon>
        <taxon>Metazoa</taxon>
        <taxon>Spiralia</taxon>
        <taxon>Lophotrochozoa</taxon>
        <taxon>Annelida</taxon>
        <taxon>Polychaeta</taxon>
        <taxon>Sedentaria</taxon>
        <taxon>Canalipalpata</taxon>
        <taxon>Sabellida</taxon>
        <taxon>Oweniida</taxon>
        <taxon>Oweniidae</taxon>
        <taxon>Owenia</taxon>
    </lineage>
</organism>
<dbReference type="AlphaFoldDB" id="A0A8J1XKI1"/>
<name>A0A8J1XKI1_OWEFU</name>
<feature type="compositionally biased region" description="Polar residues" evidence="1">
    <location>
        <begin position="179"/>
        <end position="197"/>
    </location>
</feature>
<dbReference type="EMBL" id="CAIIXF020000011">
    <property type="protein sequence ID" value="CAH1798364.1"/>
    <property type="molecule type" value="Genomic_DNA"/>
</dbReference>
<gene>
    <name evidence="2" type="ORF">OFUS_LOCUS22516</name>
</gene>